<evidence type="ECO:0000256" key="4">
    <source>
        <dbReference type="ARBA" id="ARBA00022679"/>
    </source>
</evidence>
<evidence type="ECO:0000256" key="8">
    <source>
        <dbReference type="ARBA" id="ARBA00023098"/>
    </source>
</evidence>
<dbReference type="PANTHER" id="PTHR11157:SF26">
    <property type="entry name" value="ELONGATION OF LONG CHAIN FATTY ACIDS PROTEIN 1"/>
    <property type="match status" value="1"/>
</dbReference>
<evidence type="ECO:0000256" key="6">
    <source>
        <dbReference type="ARBA" id="ARBA00022832"/>
    </source>
</evidence>
<proteinExistence type="inferred from homology"/>
<dbReference type="Proteomes" id="UP001432027">
    <property type="component" value="Unassembled WGS sequence"/>
</dbReference>
<keyword evidence="7 11" id="KW-1133">Transmembrane helix</keyword>
<keyword evidence="9 11" id="KW-0472">Membrane</keyword>
<dbReference type="GO" id="GO:0019367">
    <property type="term" value="P:fatty acid elongation, saturated fatty acid"/>
    <property type="evidence" value="ECO:0007669"/>
    <property type="project" value="TreeGrafter"/>
</dbReference>
<keyword evidence="13" id="KW-1185">Reference proteome</keyword>
<comment type="caution">
    <text evidence="12">The sequence shown here is derived from an EMBL/GenBank/DDBJ whole genome shotgun (WGS) entry which is preliminary data.</text>
</comment>
<dbReference type="EC" id="2.3.1.199" evidence="11"/>
<gene>
    <name evidence="12" type="ORF">PENTCL1PPCAC_15547</name>
</gene>
<evidence type="ECO:0000256" key="11">
    <source>
        <dbReference type="RuleBase" id="RU361115"/>
    </source>
</evidence>
<evidence type="ECO:0000256" key="10">
    <source>
        <dbReference type="ARBA" id="ARBA00023160"/>
    </source>
</evidence>
<feature type="transmembrane region" description="Helical" evidence="11">
    <location>
        <begin position="172"/>
        <end position="191"/>
    </location>
</feature>
<dbReference type="InterPro" id="IPR002076">
    <property type="entry name" value="ELO_fam"/>
</dbReference>
<dbReference type="PROSITE" id="PS01188">
    <property type="entry name" value="ELO"/>
    <property type="match status" value="1"/>
</dbReference>
<keyword evidence="6 11" id="KW-0276">Fatty acid metabolism</keyword>
<keyword evidence="4 11" id="KW-0808">Transferase</keyword>
<evidence type="ECO:0000256" key="7">
    <source>
        <dbReference type="ARBA" id="ARBA00022989"/>
    </source>
</evidence>
<comment type="catalytic activity">
    <reaction evidence="11">
        <text>a very-long-chain acyl-CoA + malonyl-CoA + H(+) = a very-long-chain 3-oxoacyl-CoA + CO2 + CoA</text>
        <dbReference type="Rhea" id="RHEA:32727"/>
        <dbReference type="ChEBI" id="CHEBI:15378"/>
        <dbReference type="ChEBI" id="CHEBI:16526"/>
        <dbReference type="ChEBI" id="CHEBI:57287"/>
        <dbReference type="ChEBI" id="CHEBI:57384"/>
        <dbReference type="ChEBI" id="CHEBI:90725"/>
        <dbReference type="ChEBI" id="CHEBI:90736"/>
        <dbReference type="EC" id="2.3.1.199"/>
    </reaction>
</comment>
<dbReference type="GO" id="GO:0030148">
    <property type="term" value="P:sphingolipid biosynthetic process"/>
    <property type="evidence" value="ECO:0007669"/>
    <property type="project" value="TreeGrafter"/>
</dbReference>
<dbReference type="AlphaFoldDB" id="A0AAV5TCT8"/>
<comment type="similarity">
    <text evidence="11">Belongs to the ELO family.</text>
</comment>
<dbReference type="Pfam" id="PF01151">
    <property type="entry name" value="ELO"/>
    <property type="match status" value="1"/>
</dbReference>
<evidence type="ECO:0000256" key="2">
    <source>
        <dbReference type="ARBA" id="ARBA00005194"/>
    </source>
</evidence>
<evidence type="ECO:0000256" key="5">
    <source>
        <dbReference type="ARBA" id="ARBA00022692"/>
    </source>
</evidence>
<evidence type="ECO:0000313" key="12">
    <source>
        <dbReference type="EMBL" id="GMS93372.1"/>
    </source>
</evidence>
<dbReference type="GO" id="GO:0009922">
    <property type="term" value="F:fatty acid elongase activity"/>
    <property type="evidence" value="ECO:0007669"/>
    <property type="project" value="UniProtKB-EC"/>
</dbReference>
<keyword evidence="8 11" id="KW-0443">Lipid metabolism</keyword>
<dbReference type="GO" id="GO:0034626">
    <property type="term" value="P:fatty acid elongation, polyunsaturated fatty acid"/>
    <property type="evidence" value="ECO:0007669"/>
    <property type="project" value="TreeGrafter"/>
</dbReference>
<sequence length="280" mass="32867">MISYDRMMRIKFNTSELVSILTQEEFDYHRAGKWMDDHVIFTLQAVFLYLVSIFSIQHMMRSRDPFKLQMPVAVWNFSIALLSGVCATIMAPEFVNSVFCKGFDASLCSTREEVYSGMNGWAVFILLFSRLPEFIDTLFIVLKKQPLLFIHYYHHAFTLWFAWSTYTMFAPSFRHAIFINACIHTVMYSYYFFTTLKIRPPPFVAKCITIAQIVQFIYIFYALIHHTILTVILNVPCQTNTTGLVLSWYMDLSYLYLFIDFYTNKYKGSKKASQTSKKID</sequence>
<feature type="transmembrane region" description="Helical" evidence="11">
    <location>
        <begin position="121"/>
        <end position="142"/>
    </location>
</feature>
<keyword evidence="3 11" id="KW-0444">Lipid biosynthesis</keyword>
<feature type="transmembrane region" description="Helical" evidence="11">
    <location>
        <begin position="72"/>
        <end position="91"/>
    </location>
</feature>
<reference evidence="12" key="1">
    <citation type="submission" date="2023-10" db="EMBL/GenBank/DDBJ databases">
        <title>Genome assembly of Pristionchus species.</title>
        <authorList>
            <person name="Yoshida K."/>
            <person name="Sommer R.J."/>
        </authorList>
    </citation>
    <scope>NUCLEOTIDE SEQUENCE</scope>
    <source>
        <strain evidence="12">RS0144</strain>
    </source>
</reference>
<dbReference type="InterPro" id="IPR030457">
    <property type="entry name" value="ELO_CS"/>
</dbReference>
<name>A0AAV5TCT8_9BILA</name>
<evidence type="ECO:0000256" key="9">
    <source>
        <dbReference type="ARBA" id="ARBA00023136"/>
    </source>
</evidence>
<keyword evidence="10 11" id="KW-0275">Fatty acid biosynthesis</keyword>
<comment type="subcellular location">
    <subcellularLocation>
        <location evidence="1">Membrane</location>
        <topology evidence="1">Multi-pass membrane protein</topology>
    </subcellularLocation>
</comment>
<dbReference type="GO" id="GO:0005789">
    <property type="term" value="C:endoplasmic reticulum membrane"/>
    <property type="evidence" value="ECO:0007669"/>
    <property type="project" value="TreeGrafter"/>
</dbReference>
<organism evidence="12 13">
    <name type="scientific">Pristionchus entomophagus</name>
    <dbReference type="NCBI Taxonomy" id="358040"/>
    <lineage>
        <taxon>Eukaryota</taxon>
        <taxon>Metazoa</taxon>
        <taxon>Ecdysozoa</taxon>
        <taxon>Nematoda</taxon>
        <taxon>Chromadorea</taxon>
        <taxon>Rhabditida</taxon>
        <taxon>Rhabditina</taxon>
        <taxon>Diplogasteromorpha</taxon>
        <taxon>Diplogasteroidea</taxon>
        <taxon>Neodiplogasteridae</taxon>
        <taxon>Pristionchus</taxon>
    </lineage>
</organism>
<dbReference type="EMBL" id="BTSX01000004">
    <property type="protein sequence ID" value="GMS93372.1"/>
    <property type="molecule type" value="Genomic_DNA"/>
</dbReference>
<evidence type="ECO:0000256" key="1">
    <source>
        <dbReference type="ARBA" id="ARBA00004141"/>
    </source>
</evidence>
<evidence type="ECO:0000313" key="13">
    <source>
        <dbReference type="Proteomes" id="UP001432027"/>
    </source>
</evidence>
<keyword evidence="5 11" id="KW-0812">Transmembrane</keyword>
<dbReference type="PANTHER" id="PTHR11157">
    <property type="entry name" value="FATTY ACID ACYL TRANSFERASE-RELATED"/>
    <property type="match status" value="1"/>
</dbReference>
<evidence type="ECO:0000256" key="3">
    <source>
        <dbReference type="ARBA" id="ARBA00022516"/>
    </source>
</evidence>
<feature type="transmembrane region" description="Helical" evidence="11">
    <location>
        <begin position="39"/>
        <end position="60"/>
    </location>
</feature>
<accession>A0AAV5TCT8</accession>
<dbReference type="GO" id="GO:0042761">
    <property type="term" value="P:very long-chain fatty acid biosynthetic process"/>
    <property type="evidence" value="ECO:0007669"/>
    <property type="project" value="TreeGrafter"/>
</dbReference>
<comment type="pathway">
    <text evidence="2">Lipid metabolism; fatty acid biosynthesis.</text>
</comment>
<feature type="transmembrane region" description="Helical" evidence="11">
    <location>
        <begin position="149"/>
        <end position="166"/>
    </location>
</feature>
<feature type="transmembrane region" description="Helical" evidence="11">
    <location>
        <begin position="203"/>
        <end position="224"/>
    </location>
</feature>
<dbReference type="GO" id="GO:0034625">
    <property type="term" value="P:fatty acid elongation, monounsaturated fatty acid"/>
    <property type="evidence" value="ECO:0007669"/>
    <property type="project" value="TreeGrafter"/>
</dbReference>
<protein>
    <recommendedName>
        <fullName evidence="11">Elongation of very long chain fatty acids protein</fullName>
        <ecNumber evidence="11">2.3.1.199</ecNumber>
    </recommendedName>
    <alternativeName>
        <fullName evidence="11">Very-long-chain 3-oxoacyl-CoA synthase</fullName>
    </alternativeName>
</protein>
<feature type="transmembrane region" description="Helical" evidence="11">
    <location>
        <begin position="244"/>
        <end position="263"/>
    </location>
</feature>